<gene>
    <name evidence="1" type="ORF">LCGC14_1180470</name>
</gene>
<dbReference type="EMBL" id="LAZR01005911">
    <property type="protein sequence ID" value="KKM96200.1"/>
    <property type="molecule type" value="Genomic_DNA"/>
</dbReference>
<evidence type="ECO:0000313" key="1">
    <source>
        <dbReference type="EMBL" id="KKM96200.1"/>
    </source>
</evidence>
<sequence>MSKSTGLAVLALLVGVSALGLGAYQMLFVTPIDTKSGIKHTWYSFDRSSHYAGQAPLDIAIDSLLINFTVKSGESVYFHFNTMLHVPGDVNFVFNFVLDSVILWGSLYPGWTIEVFNSTLPVSLQLSLDTVSAGAHNVTIGIYSRDAANYISSSTLLVQTYIP</sequence>
<name>A0A0F9P567_9ZZZZ</name>
<accession>A0A0F9P567</accession>
<protein>
    <submittedName>
        <fullName evidence="1">Uncharacterized protein</fullName>
    </submittedName>
</protein>
<dbReference type="AlphaFoldDB" id="A0A0F9P567"/>
<comment type="caution">
    <text evidence="1">The sequence shown here is derived from an EMBL/GenBank/DDBJ whole genome shotgun (WGS) entry which is preliminary data.</text>
</comment>
<proteinExistence type="predicted"/>
<reference evidence="1" key="1">
    <citation type="journal article" date="2015" name="Nature">
        <title>Complex archaea that bridge the gap between prokaryotes and eukaryotes.</title>
        <authorList>
            <person name="Spang A."/>
            <person name="Saw J.H."/>
            <person name="Jorgensen S.L."/>
            <person name="Zaremba-Niedzwiedzka K."/>
            <person name="Martijn J."/>
            <person name="Lind A.E."/>
            <person name="van Eijk R."/>
            <person name="Schleper C."/>
            <person name="Guy L."/>
            <person name="Ettema T.J."/>
        </authorList>
    </citation>
    <scope>NUCLEOTIDE SEQUENCE</scope>
</reference>
<organism evidence="1">
    <name type="scientific">marine sediment metagenome</name>
    <dbReference type="NCBI Taxonomy" id="412755"/>
    <lineage>
        <taxon>unclassified sequences</taxon>
        <taxon>metagenomes</taxon>
        <taxon>ecological metagenomes</taxon>
    </lineage>
</organism>